<dbReference type="Gene3D" id="2.20.25.160">
    <property type="match status" value="1"/>
</dbReference>
<evidence type="ECO:0000313" key="9">
    <source>
        <dbReference type="EMBL" id="ADN76667.1"/>
    </source>
</evidence>
<dbReference type="InterPro" id="IPR016708">
    <property type="entry name" value="Aspartoacylase"/>
</dbReference>
<dbReference type="GO" id="GO:0046872">
    <property type="term" value="F:metal ion binding"/>
    <property type="evidence" value="ECO:0007669"/>
    <property type="project" value="UniProtKB-KW"/>
</dbReference>
<dbReference type="RefSeq" id="WP_013345973.1">
    <property type="nucleotide sequence ID" value="NC_014541.1"/>
</dbReference>
<keyword evidence="2 6" id="KW-0479">Metal-binding</keyword>
<evidence type="ECO:0000313" key="10">
    <source>
        <dbReference type="Proteomes" id="UP000006683"/>
    </source>
</evidence>
<protein>
    <submittedName>
        <fullName evidence="9">Aspartoacylase</fullName>
        <ecNumber evidence="9">3.5.1.15</ecNumber>
    </submittedName>
</protein>
<dbReference type="STRING" id="550540.Fbal_2465"/>
<dbReference type="CDD" id="cd06909">
    <property type="entry name" value="M14_ASPA"/>
    <property type="match status" value="1"/>
</dbReference>
<dbReference type="EC" id="3.5.1.15" evidence="9"/>
<dbReference type="OrthoDB" id="531770at2"/>
<proteinExistence type="inferred from homology"/>
<evidence type="ECO:0000256" key="1">
    <source>
        <dbReference type="ARBA" id="ARBA00006173"/>
    </source>
</evidence>
<evidence type="ECO:0000256" key="4">
    <source>
        <dbReference type="ARBA" id="ARBA00022833"/>
    </source>
</evidence>
<feature type="binding site" evidence="6">
    <location>
        <position position="102"/>
    </location>
    <ligand>
        <name>Zn(2+)</name>
        <dbReference type="ChEBI" id="CHEBI:29105"/>
    </ligand>
</feature>
<dbReference type="HAMAP" id="MF_00704">
    <property type="entry name" value="Aspartoacylase"/>
    <property type="match status" value="1"/>
</dbReference>
<comment type="similarity">
    <text evidence="1">Belongs to the AspA/AstE family. Aspartoacylase subfamily.</text>
</comment>
<reference evidence="9 10" key="1">
    <citation type="journal article" date="2010" name="Stand. Genomic Sci.">
        <title>Complete genome sequence of Ferrimonas balearica type strain (PAT).</title>
        <authorList>
            <person name="Nolan M."/>
            <person name="Sikorski J."/>
            <person name="Davenport K."/>
            <person name="Lucas S."/>
            <person name="Glavina Del Rio T."/>
            <person name="Tice H."/>
            <person name="Cheng J."/>
            <person name="Goodwin L."/>
            <person name="Pitluck S."/>
            <person name="Liolios K."/>
            <person name="Ivanova N."/>
            <person name="Mavromatis K."/>
            <person name="Ovchinnikova G."/>
            <person name="Pati A."/>
            <person name="Chen A."/>
            <person name="Palaniappan K."/>
            <person name="Land M."/>
            <person name="Hauser L."/>
            <person name="Chang Y."/>
            <person name="Jeffries C."/>
            <person name="Tapia R."/>
            <person name="Brettin T."/>
            <person name="Detter J."/>
            <person name="Han C."/>
            <person name="Yasawong M."/>
            <person name="Rohde M."/>
            <person name="Tindall B."/>
            <person name="Goker M."/>
            <person name="Woyke T."/>
            <person name="Bristow J."/>
            <person name="Eisen J."/>
            <person name="Markowitz V."/>
            <person name="Hugenholtz P."/>
            <person name="Kyrpides N."/>
            <person name="Klenk H."/>
            <person name="Lapidus A."/>
        </authorList>
    </citation>
    <scope>NUCLEOTIDE SEQUENCE [LARGE SCALE GENOMIC DNA]</scope>
    <source>
        <strain evidence="10">DSM 9799 / CCM 4581 / KCTC 23876 / PAT</strain>
    </source>
</reference>
<dbReference type="EMBL" id="CP002209">
    <property type="protein sequence ID" value="ADN76667.1"/>
    <property type="molecule type" value="Genomic_DNA"/>
</dbReference>
<dbReference type="GO" id="GO:0016788">
    <property type="term" value="F:hydrolase activity, acting on ester bonds"/>
    <property type="evidence" value="ECO:0007669"/>
    <property type="project" value="InterPro"/>
</dbReference>
<dbReference type="SUPFAM" id="SSF53187">
    <property type="entry name" value="Zn-dependent exopeptidases"/>
    <property type="match status" value="1"/>
</dbReference>
<feature type="binding site" evidence="6">
    <location>
        <position position="13"/>
    </location>
    <ligand>
        <name>Zn(2+)</name>
        <dbReference type="ChEBI" id="CHEBI:29105"/>
    </ligand>
</feature>
<keyword evidence="4 6" id="KW-0862">Zinc</keyword>
<dbReference type="eggNOG" id="COG3608">
    <property type="taxonomic scope" value="Bacteria"/>
</dbReference>
<dbReference type="InterPro" id="IPR007036">
    <property type="entry name" value="Aste_AspA_hybrid_dom"/>
</dbReference>
<dbReference type="GO" id="GO:0019807">
    <property type="term" value="F:aspartoacylase activity"/>
    <property type="evidence" value="ECO:0007669"/>
    <property type="project" value="UniProtKB-EC"/>
</dbReference>
<dbReference type="Gene3D" id="3.40.630.10">
    <property type="entry name" value="Zn peptidases"/>
    <property type="match status" value="1"/>
</dbReference>
<dbReference type="GeneID" id="67182674"/>
<keyword evidence="10" id="KW-1185">Reference proteome</keyword>
<dbReference type="PIRSF" id="PIRSF018001">
    <property type="entry name" value="Aspartoacylase"/>
    <property type="match status" value="1"/>
</dbReference>
<dbReference type="PANTHER" id="PTHR15162:SF7">
    <property type="entry name" value="SUCCINYLGLUTAMATE DESUCCINYLASE"/>
    <property type="match status" value="1"/>
</dbReference>
<evidence type="ECO:0000256" key="2">
    <source>
        <dbReference type="ARBA" id="ARBA00022723"/>
    </source>
</evidence>
<dbReference type="AlphaFoldDB" id="E1SMZ8"/>
<feature type="active site" description="Proton donor/acceptor" evidence="5">
    <location>
        <position position="162"/>
    </location>
</feature>
<dbReference type="NCBIfam" id="NF002601">
    <property type="entry name" value="PRK02259.1"/>
    <property type="match status" value="1"/>
</dbReference>
<dbReference type="GO" id="GO:0005829">
    <property type="term" value="C:cytosol"/>
    <property type="evidence" value="ECO:0007669"/>
    <property type="project" value="TreeGrafter"/>
</dbReference>
<keyword evidence="3 9" id="KW-0378">Hydrolase</keyword>
<organism evidence="9 10">
    <name type="scientific">Ferrimonas balearica (strain DSM 9799 / CCM 4581 / KCTC 23876 / PAT)</name>
    <dbReference type="NCBI Taxonomy" id="550540"/>
    <lineage>
        <taxon>Bacteria</taxon>
        <taxon>Pseudomonadati</taxon>
        <taxon>Pseudomonadota</taxon>
        <taxon>Gammaproteobacteria</taxon>
        <taxon>Alteromonadales</taxon>
        <taxon>Ferrimonadaceae</taxon>
        <taxon>Ferrimonas</taxon>
    </lineage>
</organism>
<sequence>MKVVVVGGTHGNELSGIQLLKNWQASPQQLARPGLSVSTLMGNPSAYRANRRYLDVDLNRQFLPELLADDSLANIEQSRAKVINAQIGPKGASQIDLVIDLHNTTSNMGPTLILVDTTPWDYQLAAYVKHHMPEAVILVEDAKPAAEWGYLCTVGKRGVMVEVGPQSQSVLRHDILEQMATMTGLILDFASLEQAGDLPELPGEVEAYRFIDTHYLPMDEQGEPLAMVHKSLEQNDFCELKPGDPAYQYFDGRIGVFDGDRPLHPHFINEAAYYDSHAAFSLAERVTLNVPAR</sequence>
<dbReference type="Pfam" id="PF04952">
    <property type="entry name" value="AstE_AspA_hybrid"/>
    <property type="match status" value="1"/>
</dbReference>
<accession>E1SMZ8</accession>
<comment type="cofactor">
    <cofactor evidence="6">
        <name>Zn(2+)</name>
        <dbReference type="ChEBI" id="CHEBI:29105"/>
    </cofactor>
    <text evidence="6">Binds 1 zinc ion per subunit.</text>
</comment>
<dbReference type="HOGENOM" id="CLU_083292_0_0_6"/>
<evidence type="ECO:0000256" key="3">
    <source>
        <dbReference type="ARBA" id="ARBA00022801"/>
    </source>
</evidence>
<dbReference type="KEGG" id="fbl:Fbal_2465"/>
<dbReference type="Pfam" id="PF24827">
    <property type="entry name" value="AstE_AspA_cat"/>
    <property type="match status" value="1"/>
</dbReference>
<dbReference type="PANTHER" id="PTHR15162">
    <property type="entry name" value="ASPARTOACYLASE"/>
    <property type="match status" value="1"/>
</dbReference>
<feature type="binding site" evidence="6">
    <location>
        <position position="10"/>
    </location>
    <ligand>
        <name>Zn(2+)</name>
        <dbReference type="ChEBI" id="CHEBI:29105"/>
    </ligand>
</feature>
<dbReference type="InterPro" id="IPR055438">
    <property type="entry name" value="AstE_AspA_cat"/>
</dbReference>
<evidence type="ECO:0000259" key="7">
    <source>
        <dbReference type="Pfam" id="PF04952"/>
    </source>
</evidence>
<feature type="domain" description="AstE/AspA barrel-sandwich hybrid" evidence="7">
    <location>
        <begin position="204"/>
        <end position="285"/>
    </location>
</feature>
<dbReference type="InterPro" id="IPR050178">
    <property type="entry name" value="AspA/AstE_fam"/>
</dbReference>
<dbReference type="Proteomes" id="UP000006683">
    <property type="component" value="Chromosome"/>
</dbReference>
<gene>
    <name evidence="9" type="ordered locus">Fbal_2465</name>
</gene>
<evidence type="ECO:0000259" key="8">
    <source>
        <dbReference type="Pfam" id="PF24827"/>
    </source>
</evidence>
<evidence type="ECO:0000256" key="5">
    <source>
        <dbReference type="PIRSR" id="PIRSR018001-1"/>
    </source>
</evidence>
<feature type="domain" description="Succinylglutamate desuccinylase/Aspartoacylase catalytic" evidence="8">
    <location>
        <begin position="2"/>
        <end position="189"/>
    </location>
</feature>
<name>E1SMZ8_FERBD</name>
<evidence type="ECO:0000256" key="6">
    <source>
        <dbReference type="PIRSR" id="PIRSR018001-3"/>
    </source>
</evidence>